<gene>
    <name evidence="1" type="ORF">CY34DRAFT_789897</name>
</gene>
<evidence type="ECO:0000313" key="2">
    <source>
        <dbReference type="Proteomes" id="UP000054485"/>
    </source>
</evidence>
<accession>A0A0D0ANQ0</accession>
<evidence type="ECO:0000313" key="1">
    <source>
        <dbReference type="EMBL" id="KIK33623.1"/>
    </source>
</evidence>
<dbReference type="Proteomes" id="UP000054485">
    <property type="component" value="Unassembled WGS sequence"/>
</dbReference>
<keyword evidence="2" id="KW-1185">Reference proteome</keyword>
<organism evidence="1 2">
    <name type="scientific">Suillus luteus UH-Slu-Lm8-n1</name>
    <dbReference type="NCBI Taxonomy" id="930992"/>
    <lineage>
        <taxon>Eukaryota</taxon>
        <taxon>Fungi</taxon>
        <taxon>Dikarya</taxon>
        <taxon>Basidiomycota</taxon>
        <taxon>Agaricomycotina</taxon>
        <taxon>Agaricomycetes</taxon>
        <taxon>Agaricomycetidae</taxon>
        <taxon>Boletales</taxon>
        <taxon>Suillineae</taxon>
        <taxon>Suillaceae</taxon>
        <taxon>Suillus</taxon>
    </lineage>
</organism>
<proteinExistence type="predicted"/>
<dbReference type="HOGENOM" id="CLU_2832908_0_0_1"/>
<dbReference type="AlphaFoldDB" id="A0A0D0ANQ0"/>
<reference evidence="2" key="2">
    <citation type="submission" date="2015-01" db="EMBL/GenBank/DDBJ databases">
        <title>Evolutionary Origins and Diversification of the Mycorrhizal Mutualists.</title>
        <authorList>
            <consortium name="DOE Joint Genome Institute"/>
            <consortium name="Mycorrhizal Genomics Consortium"/>
            <person name="Kohler A."/>
            <person name="Kuo A."/>
            <person name="Nagy L.G."/>
            <person name="Floudas D."/>
            <person name="Copeland A."/>
            <person name="Barry K.W."/>
            <person name="Cichocki N."/>
            <person name="Veneault-Fourrey C."/>
            <person name="LaButti K."/>
            <person name="Lindquist E.A."/>
            <person name="Lipzen A."/>
            <person name="Lundell T."/>
            <person name="Morin E."/>
            <person name="Murat C."/>
            <person name="Riley R."/>
            <person name="Ohm R."/>
            <person name="Sun H."/>
            <person name="Tunlid A."/>
            <person name="Henrissat B."/>
            <person name="Grigoriev I.V."/>
            <person name="Hibbett D.S."/>
            <person name="Martin F."/>
        </authorList>
    </citation>
    <scope>NUCLEOTIDE SEQUENCE [LARGE SCALE GENOMIC DNA]</scope>
    <source>
        <strain evidence="2">UH-Slu-Lm8-n1</strain>
    </source>
</reference>
<protein>
    <submittedName>
        <fullName evidence="1">Unplaced genomic scaffold CY34scaffold_771, whole genome shotgun sequence</fullName>
    </submittedName>
</protein>
<reference evidence="1 2" key="1">
    <citation type="submission" date="2014-04" db="EMBL/GenBank/DDBJ databases">
        <authorList>
            <consortium name="DOE Joint Genome Institute"/>
            <person name="Kuo A."/>
            <person name="Ruytinx J."/>
            <person name="Rineau F."/>
            <person name="Colpaert J."/>
            <person name="Kohler A."/>
            <person name="Nagy L.G."/>
            <person name="Floudas D."/>
            <person name="Copeland A."/>
            <person name="Barry K.W."/>
            <person name="Cichocki N."/>
            <person name="Veneault-Fourrey C."/>
            <person name="LaButti K."/>
            <person name="Lindquist E.A."/>
            <person name="Lipzen A."/>
            <person name="Lundell T."/>
            <person name="Morin E."/>
            <person name="Murat C."/>
            <person name="Sun H."/>
            <person name="Tunlid A."/>
            <person name="Henrissat B."/>
            <person name="Grigoriev I.V."/>
            <person name="Hibbett D.S."/>
            <person name="Martin F."/>
            <person name="Nordberg H.P."/>
            <person name="Cantor M.N."/>
            <person name="Hua S.X."/>
        </authorList>
    </citation>
    <scope>NUCLEOTIDE SEQUENCE [LARGE SCALE GENOMIC DNA]</scope>
    <source>
        <strain evidence="1 2">UH-Slu-Lm8-n1</strain>
    </source>
</reference>
<dbReference type="EMBL" id="KN835902">
    <property type="protein sequence ID" value="KIK33623.1"/>
    <property type="molecule type" value="Genomic_DNA"/>
</dbReference>
<dbReference type="InParanoid" id="A0A0D0ANQ0"/>
<name>A0A0D0ANQ0_9AGAM</name>
<sequence>MHPSTTSSPINCGARTSSLMHQRYREFLPLPRFESWVQSAGFASLQLICSLENSHLPNSSVPDLEK</sequence>